<dbReference type="GO" id="GO:0032259">
    <property type="term" value="P:methylation"/>
    <property type="evidence" value="ECO:0007669"/>
    <property type="project" value="UniProtKB-KW"/>
</dbReference>
<protein>
    <submittedName>
        <fullName evidence="1">Histone-lysine N-methyltransferase SETMAR</fullName>
    </submittedName>
</protein>
<keyword evidence="1" id="KW-0489">Methyltransferase</keyword>
<keyword evidence="2" id="KW-1185">Reference proteome</keyword>
<name>A0A154PQP3_DUFNO</name>
<dbReference type="PANTHER" id="PTHR46060:SF1">
    <property type="entry name" value="MARINER MOS1 TRANSPOSASE-LIKE PROTEIN"/>
    <property type="match status" value="1"/>
</dbReference>
<dbReference type="PANTHER" id="PTHR46060">
    <property type="entry name" value="MARINER MOS1 TRANSPOSASE-LIKE PROTEIN"/>
    <property type="match status" value="1"/>
</dbReference>
<dbReference type="STRING" id="178035.A0A154PQP3"/>
<dbReference type="AlphaFoldDB" id="A0A154PQP3"/>
<dbReference type="OrthoDB" id="10033972at2759"/>
<evidence type="ECO:0000313" key="2">
    <source>
        <dbReference type="Proteomes" id="UP000076502"/>
    </source>
</evidence>
<keyword evidence="1" id="KW-0808">Transferase</keyword>
<accession>A0A154PQP3</accession>
<reference evidence="1 2" key="1">
    <citation type="submission" date="2015-07" db="EMBL/GenBank/DDBJ databases">
        <title>The genome of Dufourea novaeangliae.</title>
        <authorList>
            <person name="Pan H."/>
            <person name="Kapheim K."/>
        </authorList>
    </citation>
    <scope>NUCLEOTIDE SEQUENCE [LARGE SCALE GENOMIC DNA]</scope>
    <source>
        <strain evidence="1">0120121106</strain>
        <tissue evidence="1">Whole body</tissue>
    </source>
</reference>
<dbReference type="Gene3D" id="3.30.420.10">
    <property type="entry name" value="Ribonuclease H-like superfamily/Ribonuclease H"/>
    <property type="match status" value="1"/>
</dbReference>
<gene>
    <name evidence="1" type="ORF">WN55_06490</name>
</gene>
<evidence type="ECO:0000313" key="1">
    <source>
        <dbReference type="EMBL" id="KZC14057.1"/>
    </source>
</evidence>
<proteinExistence type="predicted"/>
<dbReference type="InterPro" id="IPR052709">
    <property type="entry name" value="Transposase-MT_Hybrid"/>
</dbReference>
<dbReference type="EMBL" id="KQ435034">
    <property type="protein sequence ID" value="KZC14057.1"/>
    <property type="molecule type" value="Genomic_DNA"/>
</dbReference>
<dbReference type="InterPro" id="IPR036397">
    <property type="entry name" value="RNaseH_sf"/>
</dbReference>
<sequence length="117" mass="13787">MENQSERFRYILLFYCRKGKNAVHASKNYNARVHTSVLTMAKFNELKYELLEHPAYSPDLAPSDYYLFPNLKKFLARKRFTSNDEAIAAVNGYFAYLPESHFNDGIELLEKHWNKCI</sequence>
<organism evidence="1 2">
    <name type="scientific">Dufourea novaeangliae</name>
    <name type="common">Sweat bee</name>
    <dbReference type="NCBI Taxonomy" id="178035"/>
    <lineage>
        <taxon>Eukaryota</taxon>
        <taxon>Metazoa</taxon>
        <taxon>Ecdysozoa</taxon>
        <taxon>Arthropoda</taxon>
        <taxon>Hexapoda</taxon>
        <taxon>Insecta</taxon>
        <taxon>Pterygota</taxon>
        <taxon>Neoptera</taxon>
        <taxon>Endopterygota</taxon>
        <taxon>Hymenoptera</taxon>
        <taxon>Apocrita</taxon>
        <taxon>Aculeata</taxon>
        <taxon>Apoidea</taxon>
        <taxon>Anthophila</taxon>
        <taxon>Halictidae</taxon>
        <taxon>Rophitinae</taxon>
        <taxon>Dufourea</taxon>
    </lineage>
</organism>
<dbReference type="GO" id="GO:0003676">
    <property type="term" value="F:nucleic acid binding"/>
    <property type="evidence" value="ECO:0007669"/>
    <property type="project" value="InterPro"/>
</dbReference>
<dbReference type="Proteomes" id="UP000076502">
    <property type="component" value="Unassembled WGS sequence"/>
</dbReference>
<dbReference type="GO" id="GO:0008168">
    <property type="term" value="F:methyltransferase activity"/>
    <property type="evidence" value="ECO:0007669"/>
    <property type="project" value="UniProtKB-KW"/>
</dbReference>